<dbReference type="EMBL" id="FNXE01000019">
    <property type="protein sequence ID" value="SEH80453.1"/>
    <property type="molecule type" value="Genomic_DNA"/>
</dbReference>
<sequence>MTYLVEKETKQLNYEDVAALVTTGAAAGIAVTNITGHSKKLGAAAGVGLSLLFYGILKKYGK</sequence>
<keyword evidence="3" id="KW-1185">Reference proteome</keyword>
<reference evidence="2 3" key="1">
    <citation type="submission" date="2016-10" db="EMBL/GenBank/DDBJ databases">
        <authorList>
            <person name="de Groot N.N."/>
        </authorList>
    </citation>
    <scope>NUCLEOTIDE SEQUENCE [LARGE SCALE GENOMIC DNA]</scope>
    <source>
        <strain evidence="2 3">CGMCC 1.10825</strain>
    </source>
</reference>
<keyword evidence="1" id="KW-0472">Membrane</keyword>
<dbReference type="AlphaFoldDB" id="A0A1H6L7Q1"/>
<name>A0A1H6L7Q1_9FLAO</name>
<proteinExistence type="predicted"/>
<dbReference type="RefSeq" id="WP_091098442.1">
    <property type="nucleotide sequence ID" value="NZ_FNXE01000019.1"/>
</dbReference>
<feature type="transmembrane region" description="Helical" evidence="1">
    <location>
        <begin position="41"/>
        <end position="57"/>
    </location>
</feature>
<evidence type="ECO:0000256" key="1">
    <source>
        <dbReference type="SAM" id="Phobius"/>
    </source>
</evidence>
<organism evidence="2 3">
    <name type="scientific">Paenimyroides marinum</name>
    <dbReference type="NCBI Taxonomy" id="1159016"/>
    <lineage>
        <taxon>Bacteria</taxon>
        <taxon>Pseudomonadati</taxon>
        <taxon>Bacteroidota</taxon>
        <taxon>Flavobacteriia</taxon>
        <taxon>Flavobacteriales</taxon>
        <taxon>Flavobacteriaceae</taxon>
        <taxon>Paenimyroides</taxon>
    </lineage>
</organism>
<dbReference type="Proteomes" id="UP000199634">
    <property type="component" value="Unassembled WGS sequence"/>
</dbReference>
<dbReference type="STRING" id="1159016.SAMN02927937_01520"/>
<keyword evidence="1" id="KW-0812">Transmembrane</keyword>
<keyword evidence="1" id="KW-1133">Transmembrane helix</keyword>
<feature type="transmembrane region" description="Helical" evidence="1">
    <location>
        <begin position="17"/>
        <end position="35"/>
    </location>
</feature>
<evidence type="ECO:0000313" key="2">
    <source>
        <dbReference type="EMBL" id="SEH80453.1"/>
    </source>
</evidence>
<gene>
    <name evidence="2" type="ORF">SAMN02927937_01520</name>
</gene>
<evidence type="ECO:0000313" key="3">
    <source>
        <dbReference type="Proteomes" id="UP000199634"/>
    </source>
</evidence>
<protein>
    <submittedName>
        <fullName evidence="2">Uncharacterized protein</fullName>
    </submittedName>
</protein>
<accession>A0A1H6L7Q1</accession>